<dbReference type="RefSeq" id="WP_379597821.1">
    <property type="nucleotide sequence ID" value="NZ_JBHUDE010000101.1"/>
</dbReference>
<gene>
    <name evidence="2" type="ORF">ACFSBH_12620</name>
</gene>
<dbReference type="InterPro" id="IPR041657">
    <property type="entry name" value="HTH_17"/>
</dbReference>
<accession>A0ABW4HS74</accession>
<keyword evidence="3" id="KW-1185">Reference proteome</keyword>
<feature type="domain" description="Helix-turn-helix" evidence="1">
    <location>
        <begin position="63"/>
        <end position="112"/>
    </location>
</feature>
<sequence length="316" mass="36713">MSEENFLSTNEAAKKLNVTVTTIYNYVKKGKLKPVYDDWSIDGMMLFHAEDIEKLRDEPPNGYTTAQAAKILGMHQTTISKQIKEGKIIADRIKYKGRMTYFISENTLNELIALRRKKAFNNLRIFSAKYQLYLYQSLINRQTNELGRVMEITRNGGYFITNGGEKIDLLEMKKHGFSPVERFHAKNPLNRVGYVCFRFTKPTSLHDFMYEVIETFYREAGYKNIQISMTEHHIDVQIKPILIEENMISYEFLKQHIVEGAVVKRHNGIFLDSEQERLTLDVSRKLKGQIKILAKENSKTIEEQAIELILKGLSNN</sequence>
<dbReference type="InterPro" id="IPR009061">
    <property type="entry name" value="DNA-bd_dom_put_sf"/>
</dbReference>
<dbReference type="Gene3D" id="1.10.1660.10">
    <property type="match status" value="1"/>
</dbReference>
<comment type="caution">
    <text evidence="2">The sequence shown here is derived from an EMBL/GenBank/DDBJ whole genome shotgun (WGS) entry which is preliminary data.</text>
</comment>
<dbReference type="Pfam" id="PF12728">
    <property type="entry name" value="HTH_17"/>
    <property type="match status" value="2"/>
</dbReference>
<dbReference type="Proteomes" id="UP001597221">
    <property type="component" value="Unassembled WGS sequence"/>
</dbReference>
<evidence type="ECO:0000259" key="1">
    <source>
        <dbReference type="Pfam" id="PF12728"/>
    </source>
</evidence>
<proteinExistence type="predicted"/>
<evidence type="ECO:0000313" key="3">
    <source>
        <dbReference type="Proteomes" id="UP001597221"/>
    </source>
</evidence>
<name>A0ABW4HS74_9BACI</name>
<dbReference type="EMBL" id="JBHUDE010000101">
    <property type="protein sequence ID" value="MFD1608483.1"/>
    <property type="molecule type" value="Genomic_DNA"/>
</dbReference>
<evidence type="ECO:0000313" key="2">
    <source>
        <dbReference type="EMBL" id="MFD1608483.1"/>
    </source>
</evidence>
<reference evidence="3" key="1">
    <citation type="journal article" date="2019" name="Int. J. Syst. Evol. Microbiol.">
        <title>The Global Catalogue of Microorganisms (GCM) 10K type strain sequencing project: providing services to taxonomists for standard genome sequencing and annotation.</title>
        <authorList>
            <consortium name="The Broad Institute Genomics Platform"/>
            <consortium name="The Broad Institute Genome Sequencing Center for Infectious Disease"/>
            <person name="Wu L."/>
            <person name="Ma J."/>
        </authorList>
    </citation>
    <scope>NUCLEOTIDE SEQUENCE [LARGE SCALE GENOMIC DNA]</scope>
    <source>
        <strain evidence="3">CGMCC 1.12376</strain>
    </source>
</reference>
<organism evidence="2 3">
    <name type="scientific">Oceanobacillus luteolus</name>
    <dbReference type="NCBI Taxonomy" id="1274358"/>
    <lineage>
        <taxon>Bacteria</taxon>
        <taxon>Bacillati</taxon>
        <taxon>Bacillota</taxon>
        <taxon>Bacilli</taxon>
        <taxon>Bacillales</taxon>
        <taxon>Bacillaceae</taxon>
        <taxon>Oceanobacillus</taxon>
    </lineage>
</organism>
<dbReference type="SUPFAM" id="SSF46955">
    <property type="entry name" value="Putative DNA-binding domain"/>
    <property type="match status" value="1"/>
</dbReference>
<protein>
    <submittedName>
        <fullName evidence="2">Helix-turn-helix domain-containing protein</fullName>
    </submittedName>
</protein>
<feature type="domain" description="Helix-turn-helix" evidence="1">
    <location>
        <begin position="6"/>
        <end position="55"/>
    </location>
</feature>